<evidence type="ECO:0000256" key="6">
    <source>
        <dbReference type="ARBA" id="ARBA00022490"/>
    </source>
</evidence>
<dbReference type="Gene3D" id="3.30.1240.20">
    <property type="match status" value="1"/>
</dbReference>
<dbReference type="PANTHER" id="PTHR10466">
    <property type="entry name" value="PHOSPHOMANNOMUTASE"/>
    <property type="match status" value="1"/>
</dbReference>
<feature type="binding site" evidence="12">
    <location>
        <position position="227"/>
    </location>
    <ligand>
        <name>Mg(2+)</name>
        <dbReference type="ChEBI" id="CHEBI:18420"/>
        <label>1</label>
    </ligand>
</feature>
<dbReference type="InterPro" id="IPR005002">
    <property type="entry name" value="PMM"/>
</dbReference>
<sequence length="257" mass="29733">MTTKTNEKDLSTVFLFDVDGTLTPSRGKITPDMLSFLKKLRTRAIVAFVGGSDLEKQKEQIGEDLLDIFDYSFPENGLSFYKGNQLISKRKIIDELGESNYCKFVNFSLNYLSNIDLPIKRGTFIEYRDSMINISPIGRNCSQEERKEFKEYDKKYRIRNNMVDILKKEFSSSLNLHFSIGGEISIDCFPKGWDKTYCLQHIKSEGIKNIYFFGDMTHEGGNDYEIFIHDDVKGVNVEGPEDTKKKIEDILKQMEEK</sequence>
<feature type="binding site" evidence="11">
    <location>
        <position position="128"/>
    </location>
    <ligand>
        <name>alpha-D-mannose 1-phosphate</name>
        <dbReference type="ChEBI" id="CHEBI:58409"/>
    </ligand>
</feature>
<dbReference type="InterPro" id="IPR043169">
    <property type="entry name" value="PMM_cap"/>
</dbReference>
<organism evidence="14 15">
    <name type="scientific">Spraguea lophii (strain 42_110)</name>
    <name type="common">Microsporidian parasite</name>
    <dbReference type="NCBI Taxonomy" id="1358809"/>
    <lineage>
        <taxon>Eukaryota</taxon>
        <taxon>Fungi</taxon>
        <taxon>Fungi incertae sedis</taxon>
        <taxon>Microsporidia</taxon>
        <taxon>Spragueidae</taxon>
        <taxon>Spraguea</taxon>
    </lineage>
</organism>
<dbReference type="OMA" id="ISHRVYT"/>
<dbReference type="AlphaFoldDB" id="S7WA30"/>
<keyword evidence="9 13" id="KW-0413">Isomerase</keyword>
<evidence type="ECO:0000256" key="2">
    <source>
        <dbReference type="ARBA" id="ARBA00004699"/>
    </source>
</evidence>
<feature type="binding site" evidence="11">
    <location>
        <position position="187"/>
    </location>
    <ligand>
        <name>alpha-D-mannose 1-phosphate</name>
        <dbReference type="ChEBI" id="CHEBI:58409"/>
    </ligand>
</feature>
<evidence type="ECO:0000313" key="15">
    <source>
        <dbReference type="Proteomes" id="UP000014978"/>
    </source>
</evidence>
<feature type="active site" description="Nucleophile" evidence="10">
    <location>
        <position position="17"/>
    </location>
</feature>
<dbReference type="HOGENOM" id="CLU_065642_0_1_1"/>
<evidence type="ECO:0000313" key="14">
    <source>
        <dbReference type="EMBL" id="EPR78622.1"/>
    </source>
</evidence>
<dbReference type="STRING" id="1358809.S7WA30"/>
<evidence type="ECO:0000256" key="13">
    <source>
        <dbReference type="RuleBase" id="RU361118"/>
    </source>
</evidence>
<protein>
    <recommendedName>
        <fullName evidence="5 13">Phosphomannomutase</fullName>
        <ecNumber evidence="5 13">5.4.2.8</ecNumber>
    </recommendedName>
</protein>
<reference evidence="15" key="1">
    <citation type="journal article" date="2013" name="PLoS Genet.">
        <title>The genome of Spraguea lophii and the basis of host-microsporidian interactions.</title>
        <authorList>
            <person name="Campbell S.E."/>
            <person name="Williams T.A."/>
            <person name="Yousuf A."/>
            <person name="Soanes D.M."/>
            <person name="Paszkiewicz K.H."/>
            <person name="Williams B.A.P."/>
        </authorList>
    </citation>
    <scope>NUCLEOTIDE SEQUENCE [LARGE SCALE GENOMIC DNA]</scope>
    <source>
        <strain evidence="15">42_110</strain>
    </source>
</reference>
<evidence type="ECO:0000256" key="10">
    <source>
        <dbReference type="PIRSR" id="PIRSR605002-1"/>
    </source>
</evidence>
<dbReference type="OrthoDB" id="10264771at2759"/>
<dbReference type="Proteomes" id="UP000014978">
    <property type="component" value="Unassembled WGS sequence"/>
</dbReference>
<evidence type="ECO:0000256" key="8">
    <source>
        <dbReference type="ARBA" id="ARBA00022842"/>
    </source>
</evidence>
<dbReference type="GO" id="GO:0005829">
    <property type="term" value="C:cytosol"/>
    <property type="evidence" value="ECO:0007669"/>
    <property type="project" value="EnsemblFungi"/>
</dbReference>
<dbReference type="PANTHER" id="PTHR10466:SF0">
    <property type="entry name" value="PHOSPHOMANNOMUTASE"/>
    <property type="match status" value="1"/>
</dbReference>
<dbReference type="GO" id="GO:0042803">
    <property type="term" value="F:protein homodimerization activity"/>
    <property type="evidence" value="ECO:0007669"/>
    <property type="project" value="EnsemblFungi"/>
</dbReference>
<dbReference type="NCBIfam" id="TIGR01484">
    <property type="entry name" value="HAD-SF-IIB"/>
    <property type="match status" value="1"/>
</dbReference>
<dbReference type="EC" id="5.4.2.8" evidence="5 13"/>
<evidence type="ECO:0000256" key="7">
    <source>
        <dbReference type="ARBA" id="ARBA00022723"/>
    </source>
</evidence>
<dbReference type="InterPro" id="IPR006379">
    <property type="entry name" value="HAD-SF_hydro_IIB"/>
</dbReference>
<evidence type="ECO:0000256" key="1">
    <source>
        <dbReference type="ARBA" id="ARBA00004496"/>
    </source>
</evidence>
<dbReference type="SFLD" id="SFLDF00445">
    <property type="entry name" value="alpha-phosphomannomutase"/>
    <property type="match status" value="1"/>
</dbReference>
<evidence type="ECO:0000256" key="4">
    <source>
        <dbReference type="ARBA" id="ARBA00011738"/>
    </source>
</evidence>
<dbReference type="VEuPathDB" id="MicrosporidiaDB:SLOPH_1448"/>
<feature type="binding site" evidence="11">
    <location>
        <position position="146"/>
    </location>
    <ligand>
        <name>alpha-D-mannose 1-phosphate</name>
        <dbReference type="ChEBI" id="CHEBI:58409"/>
    </ligand>
</feature>
<dbReference type="Gene3D" id="3.40.50.1000">
    <property type="entry name" value="HAD superfamily/HAD-like"/>
    <property type="match status" value="1"/>
</dbReference>
<dbReference type="SFLD" id="SFLDS00003">
    <property type="entry name" value="Haloacid_Dehalogenase"/>
    <property type="match status" value="1"/>
</dbReference>
<keyword evidence="6 13" id="KW-0963">Cytoplasm</keyword>
<dbReference type="GO" id="GO:0046872">
    <property type="term" value="F:metal ion binding"/>
    <property type="evidence" value="ECO:0007669"/>
    <property type="project" value="UniProtKB-KW"/>
</dbReference>
<dbReference type="CDD" id="cd02585">
    <property type="entry name" value="HAD_PMM"/>
    <property type="match status" value="1"/>
</dbReference>
<feature type="binding site" evidence="11">
    <location>
        <position position="185"/>
    </location>
    <ligand>
        <name>alpha-D-mannose 1-phosphate</name>
        <dbReference type="ChEBI" id="CHEBI:58409"/>
    </ligand>
</feature>
<feature type="active site" description="Nucleophile" evidence="10">
    <location>
        <position position="19"/>
    </location>
</feature>
<dbReference type="Pfam" id="PF03332">
    <property type="entry name" value="PMM"/>
    <property type="match status" value="1"/>
</dbReference>
<comment type="pathway">
    <text evidence="2 13">Nucleotide-sugar biosynthesis; GDP-alpha-D-mannose biosynthesis; alpha-D-mannose 1-phosphate from D-fructose 6-phosphate: step 2/2.</text>
</comment>
<comment type="catalytic activity">
    <reaction evidence="13">
        <text>alpha-D-mannose 1-phosphate = D-mannose 6-phosphate</text>
        <dbReference type="Rhea" id="RHEA:11140"/>
        <dbReference type="ChEBI" id="CHEBI:58409"/>
        <dbReference type="ChEBI" id="CHEBI:58735"/>
        <dbReference type="EC" id="5.4.2.8"/>
    </reaction>
</comment>
<comment type="function">
    <text evidence="13">Involved in the synthesis of the GDP-mannose and dolichol-phosphate-mannose required for a number of critical mannosyl transfer reactions.</text>
</comment>
<keyword evidence="7 12" id="KW-0479">Metal-binding</keyword>
<dbReference type="GO" id="GO:0004615">
    <property type="term" value="F:phosphomannomutase activity"/>
    <property type="evidence" value="ECO:0007669"/>
    <property type="project" value="UniProtKB-EC"/>
</dbReference>
<dbReference type="GO" id="GO:0016020">
    <property type="term" value="C:membrane"/>
    <property type="evidence" value="ECO:0007669"/>
    <property type="project" value="GOC"/>
</dbReference>
<dbReference type="SFLD" id="SFLDG01140">
    <property type="entry name" value="C2.B:_Phosphomannomutase_and_P"/>
    <property type="match status" value="1"/>
</dbReference>
<evidence type="ECO:0000256" key="3">
    <source>
        <dbReference type="ARBA" id="ARBA00009736"/>
    </source>
</evidence>
<accession>S7WA30</accession>
<feature type="binding site" evidence="11">
    <location>
        <position position="139"/>
    </location>
    <ligand>
        <name>alpha-D-mannose 1-phosphate</name>
        <dbReference type="ChEBI" id="CHEBI:58409"/>
    </ligand>
</feature>
<dbReference type="GO" id="GO:0180047">
    <property type="term" value="P:dolichol phosphate mannose biosynthetic process"/>
    <property type="evidence" value="ECO:0007669"/>
    <property type="project" value="EnsemblFungi"/>
</dbReference>
<comment type="caution">
    <text evidence="14">The sequence shown here is derived from an EMBL/GenBank/DDBJ whole genome shotgun (WGS) entry which is preliminary data.</text>
</comment>
<evidence type="ECO:0000256" key="12">
    <source>
        <dbReference type="PIRSR" id="PIRSR605002-3"/>
    </source>
</evidence>
<proteinExistence type="inferred from homology"/>
<comment type="cofactor">
    <cofactor evidence="12">
        <name>Mg(2+)</name>
        <dbReference type="ChEBI" id="CHEBI:18420"/>
    </cofactor>
</comment>
<comment type="similarity">
    <text evidence="3 13">Belongs to the eukaryotic PMM family.</text>
</comment>
<feature type="binding site" evidence="12">
    <location>
        <position position="19"/>
    </location>
    <ligand>
        <name>Mg(2+)</name>
        <dbReference type="ChEBI" id="CHEBI:18420"/>
        <label>1</label>
    </ligand>
</feature>
<evidence type="ECO:0000256" key="9">
    <source>
        <dbReference type="ARBA" id="ARBA00023235"/>
    </source>
</evidence>
<keyword evidence="8 12" id="KW-0460">Magnesium</keyword>
<evidence type="ECO:0000256" key="5">
    <source>
        <dbReference type="ARBA" id="ARBA00012730"/>
    </source>
</evidence>
<dbReference type="GO" id="GO:0006487">
    <property type="term" value="P:protein N-linked glycosylation"/>
    <property type="evidence" value="ECO:0007669"/>
    <property type="project" value="TreeGrafter"/>
</dbReference>
<dbReference type="EMBL" id="ATCN01000653">
    <property type="protein sequence ID" value="EPR78622.1"/>
    <property type="molecule type" value="Genomic_DNA"/>
</dbReference>
<keyword evidence="15" id="KW-1185">Reference proteome</keyword>
<dbReference type="UniPathway" id="UPA00126">
    <property type="reaction ID" value="UER00424"/>
</dbReference>
<dbReference type="InterPro" id="IPR023214">
    <property type="entry name" value="HAD_sf"/>
</dbReference>
<dbReference type="GO" id="GO:0009298">
    <property type="term" value="P:GDP-mannose biosynthetic process"/>
    <property type="evidence" value="ECO:0007669"/>
    <property type="project" value="UniProtKB-UniPathway"/>
</dbReference>
<comment type="subunit">
    <text evidence="4 13">Homodimer.</text>
</comment>
<comment type="subcellular location">
    <subcellularLocation>
        <location evidence="1 13">Cytoplasm</location>
    </subcellularLocation>
</comment>
<name>S7WA30_SPRLO</name>
<evidence type="ECO:0000256" key="11">
    <source>
        <dbReference type="PIRSR" id="PIRSR605002-2"/>
    </source>
</evidence>
<feature type="binding site" evidence="12">
    <location>
        <position position="215"/>
    </location>
    <ligand>
        <name>Mg(2+)</name>
        <dbReference type="ChEBI" id="CHEBI:18420"/>
        <label>1</label>
    </ligand>
</feature>
<dbReference type="SUPFAM" id="SSF56784">
    <property type="entry name" value="HAD-like"/>
    <property type="match status" value="1"/>
</dbReference>
<dbReference type="InterPro" id="IPR036412">
    <property type="entry name" value="HAD-like_sf"/>
</dbReference>
<feature type="binding site" evidence="11">
    <location>
        <position position="26"/>
    </location>
    <ligand>
        <name>alpha-D-mannose 1-phosphate</name>
        <dbReference type="ChEBI" id="CHEBI:58409"/>
    </ligand>
</feature>
<dbReference type="InParanoid" id="S7WA30"/>
<dbReference type="GO" id="GO:0006013">
    <property type="term" value="P:mannose metabolic process"/>
    <property type="evidence" value="ECO:0007669"/>
    <property type="project" value="TreeGrafter"/>
</dbReference>
<dbReference type="FunFam" id="3.30.1240.20:FF:000001">
    <property type="entry name" value="Phosphomannomutase"/>
    <property type="match status" value="1"/>
</dbReference>
<gene>
    <name evidence="14" type="ORF">SLOPH_1448</name>
</gene>
<dbReference type="FunCoup" id="S7WA30">
    <property type="interactions" value="106"/>
</dbReference>
<feature type="binding site" evidence="12">
    <location>
        <position position="17"/>
    </location>
    <ligand>
        <name>Mg(2+)</name>
        <dbReference type="ChEBI" id="CHEBI:18420"/>
        <label>1</label>
    </ligand>
</feature>
<dbReference type="SFLD" id="SFLDG01143">
    <property type="entry name" value="C2.B.3:_Phosphomannomutase_Lik"/>
    <property type="match status" value="1"/>
</dbReference>